<dbReference type="SMART" id="SM00463">
    <property type="entry name" value="SMR"/>
    <property type="match status" value="1"/>
</dbReference>
<evidence type="ECO:0000313" key="2">
    <source>
        <dbReference type="EMBL" id="KAE8240413.1"/>
    </source>
</evidence>
<accession>A0A8T8SHC5</accession>
<evidence type="ECO:0000313" key="3">
    <source>
        <dbReference type="Proteomes" id="UP000077521"/>
    </source>
</evidence>
<dbReference type="Proteomes" id="UP000077521">
    <property type="component" value="Unassembled WGS sequence"/>
</dbReference>
<dbReference type="Pfam" id="PF01713">
    <property type="entry name" value="Smr"/>
    <property type="match status" value="1"/>
</dbReference>
<reference evidence="2" key="1">
    <citation type="submission" date="2016-04" db="EMBL/GenBank/DDBJ databases">
        <authorList>
            <person name="Nguyen H.D."/>
            <person name="Samba Siva P."/>
            <person name="Cullis J."/>
            <person name="Levesque C.A."/>
            <person name="Hambleton S."/>
        </authorList>
    </citation>
    <scope>NUCLEOTIDE SEQUENCE</scope>
    <source>
        <strain evidence="2">DAOMC 236416</strain>
    </source>
</reference>
<organism evidence="2 3">
    <name type="scientific">Tilletia indica</name>
    <dbReference type="NCBI Taxonomy" id="43049"/>
    <lineage>
        <taxon>Eukaryota</taxon>
        <taxon>Fungi</taxon>
        <taxon>Dikarya</taxon>
        <taxon>Basidiomycota</taxon>
        <taxon>Ustilaginomycotina</taxon>
        <taxon>Exobasidiomycetes</taxon>
        <taxon>Tilletiales</taxon>
        <taxon>Tilletiaceae</taxon>
        <taxon>Tilletia</taxon>
    </lineage>
</organism>
<dbReference type="PANTHER" id="PTHR47417">
    <property type="entry name" value="SMR DOMAIN-CONTAINING PROTEIN YPL199C"/>
    <property type="match status" value="1"/>
</dbReference>
<gene>
    <name evidence="2" type="ORF">A4X13_0g7821</name>
</gene>
<dbReference type="AlphaFoldDB" id="A0A8T8SHC5"/>
<reference evidence="2" key="2">
    <citation type="journal article" date="2019" name="IMA Fungus">
        <title>Genome sequencing and comparison of five Tilletia species to identify candidate genes for the detection of regulated species infecting wheat.</title>
        <authorList>
            <person name="Nguyen H.D.T."/>
            <person name="Sultana T."/>
            <person name="Kesanakurti P."/>
            <person name="Hambleton S."/>
        </authorList>
    </citation>
    <scope>NUCLEOTIDE SEQUENCE</scope>
    <source>
        <strain evidence="2">DAOMC 236416</strain>
    </source>
</reference>
<comment type="caution">
    <text evidence="2">The sequence shown here is derived from an EMBL/GenBank/DDBJ whole genome shotgun (WGS) entry which is preliminary data.</text>
</comment>
<dbReference type="PROSITE" id="PS50828">
    <property type="entry name" value="SMR"/>
    <property type="match status" value="1"/>
</dbReference>
<dbReference type="InterPro" id="IPR013899">
    <property type="entry name" value="DUF1771"/>
</dbReference>
<sequence length="159" mass="18261">MTYDFDDYYDNAAWADEENFLALEESPIEATQDVLRAQARQEGDSMAKCYREANMAYASGYSARAKKLSMKGNYHKGRMEHLNRQAAEWVFTANNQDEHDSTIDLHGLTVREAVERTRGFIKSARREGHPYIHVITGRGLHSLDRRAKIRPAIVQLARE</sequence>
<protein>
    <recommendedName>
        <fullName evidence="1">Smr domain-containing protein</fullName>
    </recommendedName>
</protein>
<dbReference type="EMBL" id="LWDF02001093">
    <property type="protein sequence ID" value="KAE8240413.1"/>
    <property type="molecule type" value="Genomic_DNA"/>
</dbReference>
<dbReference type="InterPro" id="IPR036063">
    <property type="entry name" value="Smr_dom_sf"/>
</dbReference>
<name>A0A8T8SHC5_9BASI</name>
<dbReference type="Gene3D" id="3.30.1370.110">
    <property type="match status" value="1"/>
</dbReference>
<dbReference type="InterPro" id="IPR002625">
    <property type="entry name" value="Smr_dom"/>
</dbReference>
<dbReference type="Pfam" id="PF08590">
    <property type="entry name" value="DUF1771"/>
    <property type="match status" value="1"/>
</dbReference>
<dbReference type="PANTHER" id="PTHR47417:SF1">
    <property type="entry name" value="SMR DOMAIN-CONTAINING PROTEIN YPL199C"/>
    <property type="match status" value="1"/>
</dbReference>
<dbReference type="InterPro" id="IPR053020">
    <property type="entry name" value="Smr_domain_protein"/>
</dbReference>
<dbReference type="SMART" id="SM01162">
    <property type="entry name" value="DUF1771"/>
    <property type="match status" value="1"/>
</dbReference>
<keyword evidence="3" id="KW-1185">Reference proteome</keyword>
<dbReference type="SUPFAM" id="SSF160443">
    <property type="entry name" value="SMR domain-like"/>
    <property type="match status" value="1"/>
</dbReference>
<evidence type="ECO:0000259" key="1">
    <source>
        <dbReference type="PROSITE" id="PS50828"/>
    </source>
</evidence>
<feature type="domain" description="Smr" evidence="1">
    <location>
        <begin position="103"/>
        <end position="159"/>
    </location>
</feature>
<proteinExistence type="predicted"/>